<dbReference type="STRING" id="728005.SAMN04488059_1593"/>
<organism evidence="2 4">
    <name type="scientific">Devosia psychrophila</name>
    <dbReference type="NCBI Taxonomy" id="728005"/>
    <lineage>
        <taxon>Bacteria</taxon>
        <taxon>Pseudomonadati</taxon>
        <taxon>Pseudomonadota</taxon>
        <taxon>Alphaproteobacteria</taxon>
        <taxon>Hyphomicrobiales</taxon>
        <taxon>Devosiaceae</taxon>
        <taxon>Devosia</taxon>
    </lineage>
</organism>
<dbReference type="Proteomes" id="UP000182258">
    <property type="component" value="Unassembled WGS sequence"/>
</dbReference>
<evidence type="ECO:0000313" key="4">
    <source>
        <dbReference type="Proteomes" id="UP000182258"/>
    </source>
</evidence>
<name>A0A0F5PZU9_9HYPH</name>
<dbReference type="AlphaFoldDB" id="A0A0F5PZU9"/>
<dbReference type="EMBL" id="LAPV01000045">
    <property type="protein sequence ID" value="KKC34202.1"/>
    <property type="molecule type" value="Genomic_DNA"/>
</dbReference>
<proteinExistence type="predicted"/>
<dbReference type="EMBL" id="FOMB01000059">
    <property type="protein sequence ID" value="SFD43069.1"/>
    <property type="molecule type" value="Genomic_DNA"/>
</dbReference>
<protein>
    <submittedName>
        <fullName evidence="2">Uncharacterized protein</fullName>
    </submittedName>
</protein>
<reference evidence="1 3" key="1">
    <citation type="submission" date="2015-03" db="EMBL/GenBank/DDBJ databases">
        <authorList>
            <person name="Lepp D."/>
            <person name="Hassan Y.I."/>
            <person name="Li X.-Z."/>
            <person name="Zhou T."/>
        </authorList>
    </citation>
    <scope>NUCLEOTIDE SEQUENCE [LARGE SCALE GENOMIC DNA]</scope>
    <source>
        <strain evidence="1 3">Cr7-05</strain>
    </source>
</reference>
<accession>A0A0F5PZU9</accession>
<sequence length="86" mass="9369">MARRPILAAIAEHQAWPRRAGLAANLDGPMAAEAEYASLLVAHETFISSFPEADTDVARDVGVENVRMSQMRDDLEDPEANSTFSP</sequence>
<keyword evidence="3" id="KW-1185">Reference proteome</keyword>
<evidence type="ECO:0000313" key="2">
    <source>
        <dbReference type="EMBL" id="SFD43069.1"/>
    </source>
</evidence>
<gene>
    <name evidence="2" type="ORF">SAMN04488059_1593</name>
    <name evidence="1" type="ORF">WH91_04255</name>
</gene>
<evidence type="ECO:0000313" key="1">
    <source>
        <dbReference type="EMBL" id="KKC34202.1"/>
    </source>
</evidence>
<reference evidence="2 4" key="2">
    <citation type="submission" date="2016-10" db="EMBL/GenBank/DDBJ databases">
        <authorList>
            <person name="de Groot N.N."/>
        </authorList>
    </citation>
    <scope>NUCLEOTIDE SEQUENCE [LARGE SCALE GENOMIC DNA]</scope>
    <source>
        <strain evidence="2 4">CGMCC 1.10210</strain>
    </source>
</reference>
<dbReference type="RefSeq" id="WP_046169775.1">
    <property type="nucleotide sequence ID" value="NZ_FOMB01000059.1"/>
</dbReference>
<dbReference type="PATRIC" id="fig|728005.3.peg.3240"/>
<evidence type="ECO:0000313" key="3">
    <source>
        <dbReference type="Proteomes" id="UP000033519"/>
    </source>
</evidence>
<dbReference type="Proteomes" id="UP000033519">
    <property type="component" value="Unassembled WGS sequence"/>
</dbReference>